<dbReference type="SUPFAM" id="SSF53822">
    <property type="entry name" value="Periplasmic binding protein-like I"/>
    <property type="match status" value="1"/>
</dbReference>
<evidence type="ECO:0000313" key="3">
    <source>
        <dbReference type="EMBL" id="GAF78810.1"/>
    </source>
</evidence>
<dbReference type="EMBL" id="BARS01000535">
    <property type="protein sequence ID" value="GAF78810.1"/>
    <property type="molecule type" value="Genomic_DNA"/>
</dbReference>
<dbReference type="PANTHER" id="PTHR47151:SF2">
    <property type="entry name" value="AMINO ACID BINDING PROTEIN"/>
    <property type="match status" value="1"/>
</dbReference>
<dbReference type="AlphaFoldDB" id="X0TRP7"/>
<reference evidence="3" key="1">
    <citation type="journal article" date="2014" name="Front. Microbiol.">
        <title>High frequency of phylogenetically diverse reductive dehalogenase-homologous genes in deep subseafloor sedimentary metagenomes.</title>
        <authorList>
            <person name="Kawai M."/>
            <person name="Futagami T."/>
            <person name="Toyoda A."/>
            <person name="Takaki Y."/>
            <person name="Nishi S."/>
            <person name="Hori S."/>
            <person name="Arai W."/>
            <person name="Tsubouchi T."/>
            <person name="Morono Y."/>
            <person name="Uchiyama I."/>
            <person name="Ito T."/>
            <person name="Fujiyama A."/>
            <person name="Inagaki F."/>
            <person name="Takami H."/>
        </authorList>
    </citation>
    <scope>NUCLEOTIDE SEQUENCE</scope>
    <source>
        <strain evidence="3">Expedition CK06-06</strain>
    </source>
</reference>
<dbReference type="CDD" id="cd06342">
    <property type="entry name" value="PBP1_ABC_LIVBP-like"/>
    <property type="match status" value="1"/>
</dbReference>
<dbReference type="InterPro" id="IPR028081">
    <property type="entry name" value="Leu-bd"/>
</dbReference>
<evidence type="ECO:0000256" key="1">
    <source>
        <dbReference type="ARBA" id="ARBA00022729"/>
    </source>
</evidence>
<proteinExistence type="predicted"/>
<organism evidence="3">
    <name type="scientific">marine sediment metagenome</name>
    <dbReference type="NCBI Taxonomy" id="412755"/>
    <lineage>
        <taxon>unclassified sequences</taxon>
        <taxon>metagenomes</taxon>
        <taxon>ecological metagenomes</taxon>
    </lineage>
</organism>
<dbReference type="Pfam" id="PF13458">
    <property type="entry name" value="Peripla_BP_6"/>
    <property type="match status" value="1"/>
</dbReference>
<comment type="caution">
    <text evidence="3">The sequence shown here is derived from an EMBL/GenBank/DDBJ whole genome shotgun (WGS) entry which is preliminary data.</text>
</comment>
<gene>
    <name evidence="3" type="ORF">S01H1_01268</name>
</gene>
<sequence>KQSVEIAAQMINEKGGILGGRMIEIRVADDGCQPKAGALAAMKLISQKDIVAAIQTYGSSVTQPASDIYEKFKKVNVAYGATVTGLTERGLKYFFRTCGRTDTQGQFFADEVVPLFNAKKVAIMHDNQTFSLGLAEDTKKVLQPKMDAGEVELVYFDAITPGESDYTVPLTKLRETNPDIFYFTGYFPEAGLIIRQARDIGITAVFVGGDAAINEDFINIAGLEYAAGCYQTQEALIEYFTNPEAVAFKEAYMAKYNTLPSSPWSVYAADALCVLAEAIDKSGSTDSDVIADYLRNKMDKFPSITGPISFDEIGDRVGTGINLYVVNADGSFGIYGK</sequence>
<dbReference type="Gene3D" id="3.40.50.2300">
    <property type="match status" value="2"/>
</dbReference>
<dbReference type="PANTHER" id="PTHR47151">
    <property type="entry name" value="LEU/ILE/VAL-BINDING ABC TRANSPORTER SUBUNIT"/>
    <property type="match status" value="1"/>
</dbReference>
<protein>
    <recommendedName>
        <fullName evidence="2">Leucine-binding protein domain-containing protein</fullName>
    </recommendedName>
</protein>
<accession>X0TRP7</accession>
<keyword evidence="1" id="KW-0732">Signal</keyword>
<feature type="domain" description="Leucine-binding protein" evidence="2">
    <location>
        <begin position="2"/>
        <end position="330"/>
    </location>
</feature>
<name>X0TRP7_9ZZZZ</name>
<dbReference type="InterPro" id="IPR028082">
    <property type="entry name" value="Peripla_BP_I"/>
</dbReference>
<evidence type="ECO:0000259" key="2">
    <source>
        <dbReference type="Pfam" id="PF13458"/>
    </source>
</evidence>
<feature type="non-terminal residue" evidence="3">
    <location>
        <position position="1"/>
    </location>
</feature>